<keyword evidence="7 10" id="KW-0175">Coiled coil</keyword>
<keyword evidence="12" id="KW-1185">Reference proteome</keyword>
<keyword evidence="8" id="KW-0206">Cytoskeleton</keyword>
<evidence type="ECO:0000256" key="7">
    <source>
        <dbReference type="ARBA" id="ARBA00023054"/>
    </source>
</evidence>
<dbReference type="AlphaFoldDB" id="A0A9P6D465"/>
<evidence type="ECO:0000256" key="10">
    <source>
        <dbReference type="SAM" id="Coils"/>
    </source>
</evidence>
<keyword evidence="9" id="KW-0131">Cell cycle</keyword>
<dbReference type="EMBL" id="MU154642">
    <property type="protein sequence ID" value="KAF9490417.1"/>
    <property type="molecule type" value="Genomic_DNA"/>
</dbReference>
<dbReference type="GO" id="GO:0070652">
    <property type="term" value="C:HAUS complex"/>
    <property type="evidence" value="ECO:0007669"/>
    <property type="project" value="InterPro"/>
</dbReference>
<evidence type="ECO:0000256" key="4">
    <source>
        <dbReference type="ARBA" id="ARBA00022618"/>
    </source>
</evidence>
<comment type="caution">
    <text evidence="11">The sequence shown here is derived from an EMBL/GenBank/DDBJ whole genome shotgun (WGS) entry which is preliminary data.</text>
</comment>
<evidence type="ECO:0000256" key="8">
    <source>
        <dbReference type="ARBA" id="ARBA00023212"/>
    </source>
</evidence>
<comment type="subcellular location">
    <subcellularLocation>
        <location evidence="1">Cytoplasm</location>
        <location evidence="1">Cytoskeleton</location>
        <location evidence="1">Spindle</location>
    </subcellularLocation>
</comment>
<evidence type="ECO:0000256" key="5">
    <source>
        <dbReference type="ARBA" id="ARBA00022701"/>
    </source>
</evidence>
<evidence type="ECO:0000256" key="3">
    <source>
        <dbReference type="ARBA" id="ARBA00022490"/>
    </source>
</evidence>
<comment type="similarity">
    <text evidence="2">Belongs to the HAUS1 family.</text>
</comment>
<dbReference type="GO" id="GO:0005819">
    <property type="term" value="C:spindle"/>
    <property type="evidence" value="ECO:0007669"/>
    <property type="project" value="UniProtKB-SubCell"/>
</dbReference>
<feature type="coiled-coil region" evidence="10">
    <location>
        <begin position="175"/>
        <end position="202"/>
    </location>
</feature>
<evidence type="ECO:0000256" key="1">
    <source>
        <dbReference type="ARBA" id="ARBA00004186"/>
    </source>
</evidence>
<dbReference type="InterPro" id="IPR026243">
    <property type="entry name" value="HAUS1"/>
</dbReference>
<evidence type="ECO:0000256" key="9">
    <source>
        <dbReference type="ARBA" id="ARBA00023306"/>
    </source>
</evidence>
<sequence length="208" mass="23730">MANKPIATGSGTPISISDELNQQLGVLCEVAEILNIDDISFASYSYSEAILNLSTERANAKQTLVRLQLAERELRVSLAVTRHEERLLEKWQSVIQDEHQTKNSIVSLEKRRDATIKKAKEYRKALDDLMEHAVEAPEITVTDLVKQKEKNRLREQTLKDKRAKLAAFQGLPPSLDIARHELQKAQDEYIKLMQLRERLLGKMADDLN</sequence>
<gene>
    <name evidence="11" type="ORF">BDN71DRAFT_1400026</name>
</gene>
<evidence type="ECO:0000313" key="12">
    <source>
        <dbReference type="Proteomes" id="UP000807025"/>
    </source>
</evidence>
<reference evidence="11" key="1">
    <citation type="submission" date="2020-11" db="EMBL/GenBank/DDBJ databases">
        <authorList>
            <consortium name="DOE Joint Genome Institute"/>
            <person name="Ahrendt S."/>
            <person name="Riley R."/>
            <person name="Andreopoulos W."/>
            <person name="Labutti K."/>
            <person name="Pangilinan J."/>
            <person name="Ruiz-Duenas F.J."/>
            <person name="Barrasa J.M."/>
            <person name="Sanchez-Garcia M."/>
            <person name="Camarero S."/>
            <person name="Miyauchi S."/>
            <person name="Serrano A."/>
            <person name="Linde D."/>
            <person name="Babiker R."/>
            <person name="Drula E."/>
            <person name="Ayuso-Fernandez I."/>
            <person name="Pacheco R."/>
            <person name="Padilla G."/>
            <person name="Ferreira P."/>
            <person name="Barriuso J."/>
            <person name="Kellner H."/>
            <person name="Castanera R."/>
            <person name="Alfaro M."/>
            <person name="Ramirez L."/>
            <person name="Pisabarro A.G."/>
            <person name="Kuo A."/>
            <person name="Tritt A."/>
            <person name="Lipzen A."/>
            <person name="He G."/>
            <person name="Yan M."/>
            <person name="Ng V."/>
            <person name="Cullen D."/>
            <person name="Martin F."/>
            <person name="Rosso M.-N."/>
            <person name="Henrissat B."/>
            <person name="Hibbett D."/>
            <person name="Martinez A.T."/>
            <person name="Grigoriev I.V."/>
        </authorList>
    </citation>
    <scope>NUCLEOTIDE SEQUENCE</scope>
    <source>
        <strain evidence="11">ATCC 90797</strain>
    </source>
</reference>
<dbReference type="Proteomes" id="UP000807025">
    <property type="component" value="Unassembled WGS sequence"/>
</dbReference>
<dbReference type="GO" id="GO:0005829">
    <property type="term" value="C:cytosol"/>
    <property type="evidence" value="ECO:0007669"/>
    <property type="project" value="TreeGrafter"/>
</dbReference>
<keyword evidence="3" id="KW-0963">Cytoplasm</keyword>
<dbReference type="PANTHER" id="PTHR31570:SF1">
    <property type="entry name" value="HAUS AUGMIN-LIKE COMPLEX SUBUNIT 1"/>
    <property type="match status" value="1"/>
</dbReference>
<keyword evidence="6" id="KW-0498">Mitosis</keyword>
<keyword evidence="4" id="KW-0132">Cell division</keyword>
<accession>A0A9P6D465</accession>
<organism evidence="11 12">
    <name type="scientific">Pleurotus eryngii</name>
    <name type="common">Boletus of the steppes</name>
    <dbReference type="NCBI Taxonomy" id="5323"/>
    <lineage>
        <taxon>Eukaryota</taxon>
        <taxon>Fungi</taxon>
        <taxon>Dikarya</taxon>
        <taxon>Basidiomycota</taxon>
        <taxon>Agaricomycotina</taxon>
        <taxon>Agaricomycetes</taxon>
        <taxon>Agaricomycetidae</taxon>
        <taxon>Agaricales</taxon>
        <taxon>Pleurotineae</taxon>
        <taxon>Pleurotaceae</taxon>
        <taxon>Pleurotus</taxon>
    </lineage>
</organism>
<evidence type="ECO:0000256" key="6">
    <source>
        <dbReference type="ARBA" id="ARBA00022776"/>
    </source>
</evidence>
<dbReference type="OrthoDB" id="5372507at2759"/>
<proteinExistence type="inferred from homology"/>
<dbReference type="GO" id="GO:0051301">
    <property type="term" value="P:cell division"/>
    <property type="evidence" value="ECO:0007669"/>
    <property type="project" value="UniProtKB-KW"/>
</dbReference>
<dbReference type="Pfam" id="PF25762">
    <property type="entry name" value="HAUS1"/>
    <property type="match status" value="1"/>
</dbReference>
<evidence type="ECO:0000313" key="11">
    <source>
        <dbReference type="EMBL" id="KAF9490417.1"/>
    </source>
</evidence>
<dbReference type="PANTHER" id="PTHR31570">
    <property type="entry name" value="HAUS AUGMIN-LIKE COMPLEX SUBUNIT 1"/>
    <property type="match status" value="1"/>
</dbReference>
<dbReference type="GO" id="GO:0005874">
    <property type="term" value="C:microtubule"/>
    <property type="evidence" value="ECO:0007669"/>
    <property type="project" value="UniProtKB-KW"/>
</dbReference>
<keyword evidence="5" id="KW-0493">Microtubule</keyword>
<dbReference type="GO" id="GO:0051225">
    <property type="term" value="P:spindle assembly"/>
    <property type="evidence" value="ECO:0007669"/>
    <property type="project" value="InterPro"/>
</dbReference>
<protein>
    <submittedName>
        <fullName evidence="11">Uncharacterized protein</fullName>
    </submittedName>
</protein>
<name>A0A9P6D465_PLEER</name>
<evidence type="ECO:0000256" key="2">
    <source>
        <dbReference type="ARBA" id="ARBA00005479"/>
    </source>
</evidence>